<dbReference type="EMBL" id="MFKK01000015">
    <property type="protein sequence ID" value="OGG40990.1"/>
    <property type="molecule type" value="Genomic_DNA"/>
</dbReference>
<comment type="caution">
    <text evidence="1">The sequence shown here is derived from an EMBL/GenBank/DDBJ whole genome shotgun (WGS) entry which is preliminary data.</text>
</comment>
<evidence type="ECO:0000313" key="1">
    <source>
        <dbReference type="EMBL" id="OGG40990.1"/>
    </source>
</evidence>
<sequence>MTTETLVKNLVNEVGKLRAEVAEVKRVFFAVPEDSEGEYQEGYVKKIFARSRSQKPVFLFTSKEEFLKHVRKAS</sequence>
<proteinExistence type="predicted"/>
<gene>
    <name evidence="1" type="ORF">A3A21_01325</name>
</gene>
<dbReference type="Proteomes" id="UP000176996">
    <property type="component" value="Unassembled WGS sequence"/>
</dbReference>
<dbReference type="STRING" id="1798471.A3A21_01325"/>
<dbReference type="AlphaFoldDB" id="A0A1F6BVP0"/>
<accession>A0A1F6BVP0</accession>
<evidence type="ECO:0000313" key="2">
    <source>
        <dbReference type="Proteomes" id="UP000176996"/>
    </source>
</evidence>
<reference evidence="1 2" key="1">
    <citation type="journal article" date="2016" name="Nat. Commun.">
        <title>Thousands of microbial genomes shed light on interconnected biogeochemical processes in an aquifer system.</title>
        <authorList>
            <person name="Anantharaman K."/>
            <person name="Brown C.T."/>
            <person name="Hug L.A."/>
            <person name="Sharon I."/>
            <person name="Castelle C.J."/>
            <person name="Probst A.J."/>
            <person name="Thomas B.C."/>
            <person name="Singh A."/>
            <person name="Wilkins M.J."/>
            <person name="Karaoz U."/>
            <person name="Brodie E.L."/>
            <person name="Williams K.H."/>
            <person name="Hubbard S.S."/>
            <person name="Banfield J.F."/>
        </authorList>
    </citation>
    <scope>NUCLEOTIDE SEQUENCE [LARGE SCALE GENOMIC DNA]</scope>
</reference>
<organism evidence="1 2">
    <name type="scientific">Candidatus Jorgensenbacteria bacterium RIFCSPLOWO2_01_FULL_45_25b</name>
    <dbReference type="NCBI Taxonomy" id="1798471"/>
    <lineage>
        <taxon>Bacteria</taxon>
        <taxon>Candidatus Joergenseniibacteriota</taxon>
    </lineage>
</organism>
<name>A0A1F6BVP0_9BACT</name>
<protein>
    <submittedName>
        <fullName evidence="1">Uncharacterized protein</fullName>
    </submittedName>
</protein>